<keyword evidence="7" id="KW-1185">Reference proteome</keyword>
<keyword evidence="1" id="KW-0805">Transcription regulation</keyword>
<dbReference type="Proteomes" id="UP000826462">
    <property type="component" value="Chromosome 1"/>
</dbReference>
<keyword evidence="3" id="KW-0804">Transcription</keyword>
<reference evidence="6 7" key="1">
    <citation type="submission" date="2021-07" db="EMBL/GenBank/DDBJ databases">
        <title>Paraburkholderia edwinii protects Aspergillus sp. from phenazines by acting as a toxin sponge.</title>
        <authorList>
            <person name="Dahlstrom K.M."/>
            <person name="Newman D.K."/>
        </authorList>
    </citation>
    <scope>NUCLEOTIDE SEQUENCE [LARGE SCALE GENOMIC DNA]</scope>
    <source>
        <strain evidence="6 7">Pe01</strain>
    </source>
</reference>
<gene>
    <name evidence="6" type="ORF">KZJ38_12310</name>
</gene>
<dbReference type="PROSITE" id="PS50977">
    <property type="entry name" value="HTH_TETR_2"/>
    <property type="match status" value="1"/>
</dbReference>
<dbReference type="SUPFAM" id="SSF46689">
    <property type="entry name" value="Homeodomain-like"/>
    <property type="match status" value="1"/>
</dbReference>
<evidence type="ECO:0000256" key="2">
    <source>
        <dbReference type="ARBA" id="ARBA00023125"/>
    </source>
</evidence>
<dbReference type="InterPro" id="IPR001647">
    <property type="entry name" value="HTH_TetR"/>
</dbReference>
<name>A0ABX8UEY8_9BURK</name>
<dbReference type="SUPFAM" id="SSF48498">
    <property type="entry name" value="Tetracyclin repressor-like, C-terminal domain"/>
    <property type="match status" value="1"/>
</dbReference>
<dbReference type="InterPro" id="IPR009057">
    <property type="entry name" value="Homeodomain-like_sf"/>
</dbReference>
<dbReference type="PANTHER" id="PTHR47506:SF1">
    <property type="entry name" value="HTH-TYPE TRANSCRIPTIONAL REGULATOR YJDC"/>
    <property type="match status" value="1"/>
</dbReference>
<proteinExistence type="predicted"/>
<evidence type="ECO:0000256" key="3">
    <source>
        <dbReference type="ARBA" id="ARBA00023163"/>
    </source>
</evidence>
<feature type="DNA-binding region" description="H-T-H motif" evidence="4">
    <location>
        <begin position="17"/>
        <end position="36"/>
    </location>
</feature>
<organism evidence="6 7">
    <name type="scientific">Paraburkholderia edwinii</name>
    <dbReference type="NCBI Taxonomy" id="2861782"/>
    <lineage>
        <taxon>Bacteria</taxon>
        <taxon>Pseudomonadati</taxon>
        <taxon>Pseudomonadota</taxon>
        <taxon>Betaproteobacteria</taxon>
        <taxon>Burkholderiales</taxon>
        <taxon>Burkholderiaceae</taxon>
        <taxon>Paraburkholderia</taxon>
    </lineage>
</organism>
<dbReference type="PANTHER" id="PTHR47506">
    <property type="entry name" value="TRANSCRIPTIONAL REGULATORY PROTEIN"/>
    <property type="match status" value="1"/>
</dbReference>
<accession>A0ABX8UEY8</accession>
<dbReference type="Gene3D" id="1.10.357.10">
    <property type="entry name" value="Tetracycline Repressor, domain 2"/>
    <property type="match status" value="1"/>
</dbReference>
<evidence type="ECO:0000313" key="7">
    <source>
        <dbReference type="Proteomes" id="UP000826462"/>
    </source>
</evidence>
<feature type="domain" description="HTH tetR-type" evidence="5">
    <location>
        <begin position="1"/>
        <end position="54"/>
    </location>
</feature>
<evidence type="ECO:0000313" key="6">
    <source>
        <dbReference type="EMBL" id="QYD67174.1"/>
    </source>
</evidence>
<sequence>MDAATRLFGRYGYHAVGIDWVTAESRVTKATMYRYFPSKTDLIAQVLQQRQRDCAASLEKALASADTPLAGLEQVFRWHGDWFNAQNFTGCMFAHAAAEFPSKGSTVHDIAVAQKTGLTKRIEQLAAQLVGAENAAALAPVLVMLLDGATLSAQVADRKASADEAWSAARDLIAAYCVRSVQDSWEADVIVDIRKS</sequence>
<protein>
    <submittedName>
        <fullName evidence="6">TetR/AcrR family transcriptional regulator helix-turn-helix transcriptional regulator</fullName>
    </submittedName>
</protein>
<keyword evidence="2 4" id="KW-0238">DNA-binding</keyword>
<dbReference type="Pfam" id="PF00440">
    <property type="entry name" value="TetR_N"/>
    <property type="match status" value="1"/>
</dbReference>
<evidence type="ECO:0000259" key="5">
    <source>
        <dbReference type="PROSITE" id="PS50977"/>
    </source>
</evidence>
<dbReference type="RefSeq" id="WP_219796168.1">
    <property type="nucleotide sequence ID" value="NZ_CP080095.1"/>
</dbReference>
<evidence type="ECO:0000256" key="4">
    <source>
        <dbReference type="PROSITE-ProRule" id="PRU00335"/>
    </source>
</evidence>
<evidence type="ECO:0000256" key="1">
    <source>
        <dbReference type="ARBA" id="ARBA00023015"/>
    </source>
</evidence>
<dbReference type="InterPro" id="IPR036271">
    <property type="entry name" value="Tet_transcr_reg_TetR-rel_C_sf"/>
</dbReference>
<dbReference type="EMBL" id="CP080095">
    <property type="protein sequence ID" value="QYD67174.1"/>
    <property type="molecule type" value="Genomic_DNA"/>
</dbReference>